<keyword evidence="1" id="KW-0132">Cell division</keyword>
<organism evidence="5">
    <name type="scientific">Hirondellea gigas</name>
    <dbReference type="NCBI Taxonomy" id="1518452"/>
    <lineage>
        <taxon>Eukaryota</taxon>
        <taxon>Metazoa</taxon>
        <taxon>Ecdysozoa</taxon>
        <taxon>Arthropoda</taxon>
        <taxon>Crustacea</taxon>
        <taxon>Multicrustacea</taxon>
        <taxon>Malacostraca</taxon>
        <taxon>Eumalacostraca</taxon>
        <taxon>Peracarida</taxon>
        <taxon>Amphipoda</taxon>
        <taxon>Amphilochidea</taxon>
        <taxon>Lysianassida</taxon>
        <taxon>Lysianassidira</taxon>
        <taxon>Lysianassoidea</taxon>
        <taxon>Lysianassidae</taxon>
        <taxon>Hirondellea</taxon>
    </lineage>
</organism>
<dbReference type="Pfam" id="PF03775">
    <property type="entry name" value="MinC_C"/>
    <property type="match status" value="1"/>
</dbReference>
<proteinExistence type="evidence at transcript level"/>
<dbReference type="SUPFAM" id="SSF63848">
    <property type="entry name" value="Cell-division inhibitor MinC, C-terminal domain"/>
    <property type="match status" value="1"/>
</dbReference>
<dbReference type="EMBL" id="IACT01007669">
    <property type="protein sequence ID" value="LAC26783.1"/>
    <property type="molecule type" value="mRNA"/>
</dbReference>
<dbReference type="InterPro" id="IPR005526">
    <property type="entry name" value="Septum_form_inhib_MinC_C"/>
</dbReference>
<evidence type="ECO:0000256" key="2">
    <source>
        <dbReference type="ARBA" id="ARBA00023210"/>
    </source>
</evidence>
<evidence type="ECO:0000256" key="1">
    <source>
        <dbReference type="ARBA" id="ARBA00022618"/>
    </source>
</evidence>
<feature type="domain" description="Septum formation inhibitor MinC C-terminal" evidence="4">
    <location>
        <begin position="96"/>
        <end position="189"/>
    </location>
</feature>
<dbReference type="InterPro" id="IPR013033">
    <property type="entry name" value="MinC"/>
</dbReference>
<keyword evidence="3" id="KW-0131">Cell cycle</keyword>
<dbReference type="PANTHER" id="PTHR34108:SF1">
    <property type="entry name" value="SEPTUM SITE-DETERMINING PROTEIN MINC"/>
    <property type="match status" value="1"/>
</dbReference>
<sequence length="211" mass="24252">MEKVKLNISGSLVGIEIPSTIAFEGIEEQLKSILIKNHKLLRTLKFYKLIKPNFDIEEILKVKKIIESIIGLKPLEKIKEYKGIKERKIECRFHYGSLRSGEKLESESSIVIIGNLNPGSYVKSKKNIFVYGKAYGTLHAGCQINKYQSSFIYIEGGECLDIRIGETQFIYEHNEINKNLIFEKKAGKIIEKKIDKNQIKELIKRMGLDLM</sequence>
<dbReference type="GO" id="GO:0051301">
    <property type="term" value="P:cell division"/>
    <property type="evidence" value="ECO:0007669"/>
    <property type="project" value="UniProtKB-KW"/>
</dbReference>
<evidence type="ECO:0000259" key="4">
    <source>
        <dbReference type="Pfam" id="PF03775"/>
    </source>
</evidence>
<accession>A0A6A7G9J4</accession>
<protein>
    <recommendedName>
        <fullName evidence="4">Septum formation inhibitor MinC C-terminal domain-containing protein</fullName>
    </recommendedName>
</protein>
<dbReference type="Gene3D" id="2.160.20.70">
    <property type="match status" value="1"/>
</dbReference>
<reference evidence="5" key="1">
    <citation type="submission" date="2017-11" db="EMBL/GenBank/DDBJ databases">
        <title>The sensing device of the deep-sea amphipod.</title>
        <authorList>
            <person name="Kobayashi H."/>
            <person name="Nagahama T."/>
            <person name="Arai W."/>
            <person name="Sasagawa Y."/>
            <person name="Umeda M."/>
            <person name="Hayashi T."/>
            <person name="Nikaido I."/>
            <person name="Watanabe H."/>
            <person name="Oguri K."/>
            <person name="Kitazato H."/>
            <person name="Fujioka K."/>
            <person name="Kido Y."/>
            <person name="Takami H."/>
        </authorList>
    </citation>
    <scope>NUCLEOTIDE SEQUENCE</scope>
    <source>
        <tissue evidence="5">Whole body</tissue>
    </source>
</reference>
<dbReference type="AlphaFoldDB" id="A0A6A7G9J4"/>
<dbReference type="PANTHER" id="PTHR34108">
    <property type="entry name" value="SEPTUM SITE-DETERMINING PROTEIN MINC"/>
    <property type="match status" value="1"/>
</dbReference>
<dbReference type="InterPro" id="IPR036145">
    <property type="entry name" value="MinC_C_sf"/>
</dbReference>
<evidence type="ECO:0000313" key="5">
    <source>
        <dbReference type="EMBL" id="LAC26783.1"/>
    </source>
</evidence>
<keyword evidence="2" id="KW-0717">Septation</keyword>
<dbReference type="GO" id="GO:0051726">
    <property type="term" value="P:regulation of cell cycle"/>
    <property type="evidence" value="ECO:0007669"/>
    <property type="project" value="InterPro"/>
</dbReference>
<dbReference type="GO" id="GO:0000902">
    <property type="term" value="P:cell morphogenesis"/>
    <property type="evidence" value="ECO:0007669"/>
    <property type="project" value="InterPro"/>
</dbReference>
<name>A0A6A7G9J4_9CRUS</name>
<evidence type="ECO:0000256" key="3">
    <source>
        <dbReference type="ARBA" id="ARBA00023306"/>
    </source>
</evidence>
<dbReference type="InterPro" id="IPR016098">
    <property type="entry name" value="CAP/MinC_C"/>
</dbReference>